<organism evidence="1 2">
    <name type="scientific">Geoanaerobacter pelophilus</name>
    <dbReference type="NCBI Taxonomy" id="60036"/>
    <lineage>
        <taxon>Bacteria</taxon>
        <taxon>Pseudomonadati</taxon>
        <taxon>Thermodesulfobacteriota</taxon>
        <taxon>Desulfuromonadia</taxon>
        <taxon>Geobacterales</taxon>
        <taxon>Geobacteraceae</taxon>
        <taxon>Geoanaerobacter</taxon>
    </lineage>
</organism>
<evidence type="ECO:0000313" key="2">
    <source>
        <dbReference type="Proteomes" id="UP000811899"/>
    </source>
</evidence>
<accession>A0AAW4L8W2</accession>
<name>A0AAW4L8W2_9BACT</name>
<dbReference type="AlphaFoldDB" id="A0AAW4L8W2"/>
<dbReference type="EMBL" id="JAHCVJ010000001">
    <property type="protein sequence ID" value="MBT0663626.1"/>
    <property type="molecule type" value="Genomic_DNA"/>
</dbReference>
<dbReference type="Proteomes" id="UP000811899">
    <property type="component" value="Unassembled WGS sequence"/>
</dbReference>
<dbReference type="RefSeq" id="WP_214170347.1">
    <property type="nucleotide sequence ID" value="NZ_JAHCVJ010000001.1"/>
</dbReference>
<reference evidence="1 2" key="1">
    <citation type="submission" date="2021-05" db="EMBL/GenBank/DDBJ databases">
        <title>The draft genome of Geobacter pelophilus DSM 12255.</title>
        <authorList>
            <person name="Xu Z."/>
            <person name="Masuda Y."/>
            <person name="Itoh H."/>
            <person name="Senoo K."/>
        </authorList>
    </citation>
    <scope>NUCLEOTIDE SEQUENCE [LARGE SCALE GENOMIC DNA]</scope>
    <source>
        <strain evidence="1 2">DSM 12255</strain>
    </source>
</reference>
<evidence type="ECO:0000313" key="1">
    <source>
        <dbReference type="EMBL" id="MBT0663626.1"/>
    </source>
</evidence>
<comment type="caution">
    <text evidence="1">The sequence shown here is derived from an EMBL/GenBank/DDBJ whole genome shotgun (WGS) entry which is preliminary data.</text>
</comment>
<keyword evidence="2" id="KW-1185">Reference proteome</keyword>
<proteinExistence type="predicted"/>
<sequence>MGTIEPVEKHAQSKRFTAITIKDQETSIIEDTYLLAALVTFDPTIKYSPLQDPSGKVSFEVHGKIADKMGQLYAGDSASLKTYISNLKSLRSAIFALRSTYQRRNNF</sequence>
<gene>
    <name evidence="1" type="ORF">KI809_04850</name>
</gene>
<protein>
    <submittedName>
        <fullName evidence="1">Uncharacterized protein</fullName>
    </submittedName>
</protein>